<sequence length="161" mass="17039">MLTNPCPGPRHAGERLAEAPLLVVAAALICADGRVLVQRRRSDKQHGGLWEFPGGKVEAGETPEAALLRELHEELGIGVGAGDLHAVTFASGSTDKGRPLVLLLFRCTQWQGAPEVPQDDTAAGAEIAWWDAATLDCAARQSAAMPPLDVPLARVIIPLLK</sequence>
<dbReference type="PRINTS" id="PR00502">
    <property type="entry name" value="NUDIXFAMILY"/>
</dbReference>
<dbReference type="EC" id="3.6.1.55" evidence="12"/>
<evidence type="ECO:0000256" key="8">
    <source>
        <dbReference type="ARBA" id="ARBA00022842"/>
    </source>
</evidence>
<evidence type="ECO:0000256" key="9">
    <source>
        <dbReference type="ARBA" id="ARBA00023204"/>
    </source>
</evidence>
<keyword evidence="4" id="KW-0235">DNA replication</keyword>
<evidence type="ECO:0000256" key="11">
    <source>
        <dbReference type="ARBA" id="ARBA00036904"/>
    </source>
</evidence>
<dbReference type="CDD" id="cd03425">
    <property type="entry name" value="NUDIX_MutT_NudA_like"/>
    <property type="match status" value="1"/>
</dbReference>
<evidence type="ECO:0000256" key="1">
    <source>
        <dbReference type="ARBA" id="ARBA00001946"/>
    </source>
</evidence>
<feature type="domain" description="Nudix hydrolase" evidence="18">
    <location>
        <begin position="20"/>
        <end position="155"/>
    </location>
</feature>
<evidence type="ECO:0000313" key="19">
    <source>
        <dbReference type="EMBL" id="NML94049.1"/>
    </source>
</evidence>
<dbReference type="GO" id="GO:0046872">
    <property type="term" value="F:metal ion binding"/>
    <property type="evidence" value="ECO:0007669"/>
    <property type="project" value="UniProtKB-KW"/>
</dbReference>
<evidence type="ECO:0000256" key="2">
    <source>
        <dbReference type="ARBA" id="ARBA00005582"/>
    </source>
</evidence>
<keyword evidence="5" id="KW-0479">Metal-binding</keyword>
<evidence type="ECO:0000256" key="14">
    <source>
        <dbReference type="ARBA" id="ARBA00041592"/>
    </source>
</evidence>
<keyword evidence="8" id="KW-0460">Magnesium</keyword>
<comment type="catalytic activity">
    <reaction evidence="11">
        <text>8-oxo-GTP + H2O = 8-oxo-GMP + diphosphate + H(+)</text>
        <dbReference type="Rhea" id="RHEA:67616"/>
        <dbReference type="ChEBI" id="CHEBI:15377"/>
        <dbReference type="ChEBI" id="CHEBI:15378"/>
        <dbReference type="ChEBI" id="CHEBI:33019"/>
        <dbReference type="ChEBI" id="CHEBI:143553"/>
        <dbReference type="ChEBI" id="CHEBI:145694"/>
    </reaction>
</comment>
<evidence type="ECO:0000256" key="5">
    <source>
        <dbReference type="ARBA" id="ARBA00022723"/>
    </source>
</evidence>
<evidence type="ECO:0000313" key="20">
    <source>
        <dbReference type="Proteomes" id="UP000583556"/>
    </source>
</evidence>
<evidence type="ECO:0000256" key="4">
    <source>
        <dbReference type="ARBA" id="ARBA00022705"/>
    </source>
</evidence>
<dbReference type="GO" id="GO:0006281">
    <property type="term" value="P:DNA repair"/>
    <property type="evidence" value="ECO:0007669"/>
    <property type="project" value="UniProtKB-KW"/>
</dbReference>
<dbReference type="GO" id="GO:0008413">
    <property type="term" value="F:8-oxo-7,8-dihydroguanosine triphosphate pyrophosphatase activity"/>
    <property type="evidence" value="ECO:0007669"/>
    <property type="project" value="TreeGrafter"/>
</dbReference>
<evidence type="ECO:0000256" key="6">
    <source>
        <dbReference type="ARBA" id="ARBA00022763"/>
    </source>
</evidence>
<evidence type="ECO:0000256" key="10">
    <source>
        <dbReference type="ARBA" id="ARBA00035861"/>
    </source>
</evidence>
<keyword evidence="20" id="KW-1185">Reference proteome</keyword>
<protein>
    <recommendedName>
        <fullName evidence="13">8-oxo-dGTP diphosphatase</fullName>
        <ecNumber evidence="12">3.6.1.55</ecNumber>
    </recommendedName>
    <alternativeName>
        <fullName evidence="16">7,8-dihydro-8-oxoguanine-triphosphatase</fullName>
    </alternativeName>
    <alternativeName>
        <fullName evidence="15">Mutator protein MutT</fullName>
    </alternativeName>
    <alternativeName>
        <fullName evidence="14">dGTP pyrophosphohydrolase</fullName>
    </alternativeName>
</protein>
<proteinExistence type="inferred from homology"/>
<dbReference type="InterPro" id="IPR015797">
    <property type="entry name" value="NUDIX_hydrolase-like_dom_sf"/>
</dbReference>
<accession>A0A7Y0BPF2</accession>
<dbReference type="PROSITE" id="PS51462">
    <property type="entry name" value="NUDIX"/>
    <property type="match status" value="1"/>
</dbReference>
<evidence type="ECO:0000256" key="7">
    <source>
        <dbReference type="ARBA" id="ARBA00022801"/>
    </source>
</evidence>
<evidence type="ECO:0000256" key="16">
    <source>
        <dbReference type="ARBA" id="ARBA00042798"/>
    </source>
</evidence>
<reference evidence="19 20" key="1">
    <citation type="submission" date="2020-04" db="EMBL/GenBank/DDBJ databases">
        <title>Novosphingobium sp. TW-4 isolated from soil.</title>
        <authorList>
            <person name="Dahal R.H."/>
            <person name="Chaudhary D.K."/>
        </authorList>
    </citation>
    <scope>NUCLEOTIDE SEQUENCE [LARGE SCALE GENOMIC DNA]</scope>
    <source>
        <strain evidence="19 20">TW-4</strain>
    </source>
</reference>
<gene>
    <name evidence="19" type="ORF">HHL27_10285</name>
</gene>
<keyword evidence="6" id="KW-0227">DNA damage</keyword>
<dbReference type="Proteomes" id="UP000583556">
    <property type="component" value="Unassembled WGS sequence"/>
</dbReference>
<keyword evidence="7 17" id="KW-0378">Hydrolase</keyword>
<keyword evidence="9" id="KW-0234">DNA repair</keyword>
<comment type="catalytic activity">
    <reaction evidence="10">
        <text>8-oxo-dGTP + H2O = 8-oxo-dGMP + diphosphate + H(+)</text>
        <dbReference type="Rhea" id="RHEA:31575"/>
        <dbReference type="ChEBI" id="CHEBI:15377"/>
        <dbReference type="ChEBI" id="CHEBI:15378"/>
        <dbReference type="ChEBI" id="CHEBI:33019"/>
        <dbReference type="ChEBI" id="CHEBI:63224"/>
        <dbReference type="ChEBI" id="CHEBI:77896"/>
        <dbReference type="EC" id="3.6.1.55"/>
    </reaction>
</comment>
<dbReference type="Pfam" id="PF00293">
    <property type="entry name" value="NUDIX"/>
    <property type="match status" value="1"/>
</dbReference>
<organism evidence="19 20">
    <name type="scientific">Novosphingobium olei</name>
    <dbReference type="NCBI Taxonomy" id="2728851"/>
    <lineage>
        <taxon>Bacteria</taxon>
        <taxon>Pseudomonadati</taxon>
        <taxon>Pseudomonadota</taxon>
        <taxon>Alphaproteobacteria</taxon>
        <taxon>Sphingomonadales</taxon>
        <taxon>Sphingomonadaceae</taxon>
        <taxon>Novosphingobium</taxon>
    </lineage>
</organism>
<dbReference type="RefSeq" id="WP_169493327.1">
    <property type="nucleotide sequence ID" value="NZ_JABBGM010000004.1"/>
</dbReference>
<evidence type="ECO:0000259" key="18">
    <source>
        <dbReference type="PROSITE" id="PS51462"/>
    </source>
</evidence>
<dbReference type="PROSITE" id="PS00893">
    <property type="entry name" value="NUDIX_BOX"/>
    <property type="match status" value="1"/>
</dbReference>
<name>A0A7Y0BPF2_9SPHN</name>
<dbReference type="PANTHER" id="PTHR47707">
    <property type="entry name" value="8-OXO-DGTP DIPHOSPHATASE"/>
    <property type="match status" value="1"/>
</dbReference>
<dbReference type="GO" id="GO:0044715">
    <property type="term" value="F:8-oxo-dGDP phosphatase activity"/>
    <property type="evidence" value="ECO:0007669"/>
    <property type="project" value="TreeGrafter"/>
</dbReference>
<comment type="cofactor">
    <cofactor evidence="1">
        <name>Mg(2+)</name>
        <dbReference type="ChEBI" id="CHEBI:18420"/>
    </cofactor>
</comment>
<dbReference type="InterPro" id="IPR020084">
    <property type="entry name" value="NUDIX_hydrolase_CS"/>
</dbReference>
<dbReference type="InterPro" id="IPR020476">
    <property type="entry name" value="Nudix_hydrolase"/>
</dbReference>
<dbReference type="AlphaFoldDB" id="A0A7Y0BPF2"/>
<evidence type="ECO:0000256" key="15">
    <source>
        <dbReference type="ARBA" id="ARBA00041979"/>
    </source>
</evidence>
<dbReference type="Gene3D" id="3.90.79.10">
    <property type="entry name" value="Nucleoside Triphosphate Pyrophosphohydrolase"/>
    <property type="match status" value="1"/>
</dbReference>
<comment type="caution">
    <text evidence="19">The sequence shown here is derived from an EMBL/GenBank/DDBJ whole genome shotgun (WGS) entry which is preliminary data.</text>
</comment>
<keyword evidence="3" id="KW-0515">Mutator protein</keyword>
<evidence type="ECO:0000256" key="3">
    <source>
        <dbReference type="ARBA" id="ARBA00022457"/>
    </source>
</evidence>
<comment type="similarity">
    <text evidence="2 17">Belongs to the Nudix hydrolase family.</text>
</comment>
<dbReference type="PANTHER" id="PTHR47707:SF1">
    <property type="entry name" value="NUDIX HYDROLASE FAMILY PROTEIN"/>
    <property type="match status" value="1"/>
</dbReference>
<dbReference type="GO" id="GO:0035539">
    <property type="term" value="F:8-oxo-7,8-dihydrodeoxyguanosine triphosphate pyrophosphatase activity"/>
    <property type="evidence" value="ECO:0007669"/>
    <property type="project" value="UniProtKB-EC"/>
</dbReference>
<dbReference type="InterPro" id="IPR047127">
    <property type="entry name" value="MutT-like"/>
</dbReference>
<dbReference type="SUPFAM" id="SSF55811">
    <property type="entry name" value="Nudix"/>
    <property type="match status" value="1"/>
</dbReference>
<evidence type="ECO:0000256" key="12">
    <source>
        <dbReference type="ARBA" id="ARBA00038905"/>
    </source>
</evidence>
<evidence type="ECO:0000256" key="13">
    <source>
        <dbReference type="ARBA" id="ARBA00040794"/>
    </source>
</evidence>
<dbReference type="GO" id="GO:0044716">
    <property type="term" value="F:8-oxo-GDP phosphatase activity"/>
    <property type="evidence" value="ECO:0007669"/>
    <property type="project" value="TreeGrafter"/>
</dbReference>
<dbReference type="InterPro" id="IPR000086">
    <property type="entry name" value="NUDIX_hydrolase_dom"/>
</dbReference>
<dbReference type="EMBL" id="JABBGM010000004">
    <property type="protein sequence ID" value="NML94049.1"/>
    <property type="molecule type" value="Genomic_DNA"/>
</dbReference>
<dbReference type="GO" id="GO:0006260">
    <property type="term" value="P:DNA replication"/>
    <property type="evidence" value="ECO:0007669"/>
    <property type="project" value="UniProtKB-KW"/>
</dbReference>
<evidence type="ECO:0000256" key="17">
    <source>
        <dbReference type="RuleBase" id="RU003476"/>
    </source>
</evidence>